<dbReference type="PROSITE" id="PS51397">
    <property type="entry name" value="WLM"/>
    <property type="match status" value="1"/>
</dbReference>
<evidence type="ECO:0000259" key="2">
    <source>
        <dbReference type="PROSITE" id="PS51397"/>
    </source>
</evidence>
<dbReference type="GO" id="GO:0005634">
    <property type="term" value="C:nucleus"/>
    <property type="evidence" value="ECO:0007669"/>
    <property type="project" value="TreeGrafter"/>
</dbReference>
<feature type="region of interest" description="Disordered" evidence="1">
    <location>
        <begin position="383"/>
        <end position="404"/>
    </location>
</feature>
<feature type="compositionally biased region" description="Low complexity" evidence="1">
    <location>
        <begin position="149"/>
        <end position="158"/>
    </location>
</feature>
<proteinExistence type="predicted"/>
<dbReference type="InterPro" id="IPR053000">
    <property type="entry name" value="WSS1-like_metalloprotease"/>
</dbReference>
<dbReference type="InterPro" id="IPR013536">
    <property type="entry name" value="WLM_dom"/>
</dbReference>
<organism evidence="3 4">
    <name type="scientific">Novymonas esmeraldas</name>
    <dbReference type="NCBI Taxonomy" id="1808958"/>
    <lineage>
        <taxon>Eukaryota</taxon>
        <taxon>Discoba</taxon>
        <taxon>Euglenozoa</taxon>
        <taxon>Kinetoplastea</taxon>
        <taxon>Metakinetoplastina</taxon>
        <taxon>Trypanosomatida</taxon>
        <taxon>Trypanosomatidae</taxon>
        <taxon>Novymonas</taxon>
    </lineage>
</organism>
<comment type="caution">
    <text evidence="3">The sequence shown here is derived from an EMBL/GenBank/DDBJ whole genome shotgun (WGS) entry which is preliminary data.</text>
</comment>
<dbReference type="EMBL" id="JAECZO010000001">
    <property type="protein sequence ID" value="KAK7199737.1"/>
    <property type="molecule type" value="Genomic_DNA"/>
</dbReference>
<feature type="compositionally biased region" description="Polar residues" evidence="1">
    <location>
        <begin position="194"/>
        <end position="203"/>
    </location>
</feature>
<sequence>MSSAFMAQLPCIGSSTTLGWQRDDVAQAYMEHILQRARVLLSRHGWHVGLIKEFYPRGASLLGLNVNAGSEVCIRFRVPGKKNDFLPFHEVLCTALHEFAHCVHSRHDRPFWNLYYDLVRECEALEVTMIQQGKQLYPVMSYTPAASTSAASSSSSSSLPPHASGRGRGRGAAGGSRRGTGGSSGIAGTRSRVGTHTATTTTLPRGGATRRPSAADGGIFPGEGRRLGGDGLRRYDVAAGFTPTCDALRRILAAAAMRRLRPPTAEETGVRGSSDAHAEGTAVTGDHDDDDVVPDCIPQHGSEDCSSGCWVCPRCGFRNETGPDDTCAFCADLPGPSDGGNHDDVGSAGGASLKRTRTEGSAVEQEVPRVEVPISAATAVPAARENLGTSREDAVVLSDDDDSS</sequence>
<accession>A0AAW0F3G5</accession>
<feature type="region of interest" description="Disordered" evidence="1">
    <location>
        <begin position="149"/>
        <end position="229"/>
    </location>
</feature>
<name>A0AAW0F3G5_9TRYP</name>
<gene>
    <name evidence="3" type="ORF">NESM_000019800</name>
</gene>
<reference evidence="3 4" key="1">
    <citation type="journal article" date="2021" name="MBio">
        <title>A New Model Trypanosomatid, Novymonas esmeraldas: Genomic Perception of Its 'Candidatus Pandoraea novymonadis' Endosymbiont.</title>
        <authorList>
            <person name="Zakharova A."/>
            <person name="Saura A."/>
            <person name="Butenko A."/>
            <person name="Podesvova L."/>
            <person name="Warmusova S."/>
            <person name="Kostygov A.Y."/>
            <person name="Nenarokova A."/>
            <person name="Lukes J."/>
            <person name="Opperdoes F.R."/>
            <person name="Yurchenko V."/>
        </authorList>
    </citation>
    <scope>NUCLEOTIDE SEQUENCE [LARGE SCALE GENOMIC DNA]</scope>
    <source>
        <strain evidence="3 4">E262AT.01</strain>
    </source>
</reference>
<dbReference type="PANTHER" id="PTHR46622">
    <property type="entry name" value="DNA-DEPENDENT METALLOPROTEASE WSS1"/>
    <property type="match status" value="1"/>
</dbReference>
<feature type="domain" description="WLM" evidence="2">
    <location>
        <begin position="3"/>
        <end position="261"/>
    </location>
</feature>
<feature type="region of interest" description="Disordered" evidence="1">
    <location>
        <begin position="340"/>
        <end position="366"/>
    </location>
</feature>
<evidence type="ECO:0000313" key="4">
    <source>
        <dbReference type="Proteomes" id="UP001430356"/>
    </source>
</evidence>
<dbReference type="PANTHER" id="PTHR46622:SF1">
    <property type="entry name" value="DNA-DEPENDENT METALLOPROTEASE WSS1"/>
    <property type="match status" value="1"/>
</dbReference>
<evidence type="ECO:0000256" key="1">
    <source>
        <dbReference type="SAM" id="MobiDB-lite"/>
    </source>
</evidence>
<feature type="region of interest" description="Disordered" evidence="1">
    <location>
        <begin position="262"/>
        <end position="291"/>
    </location>
</feature>
<dbReference type="GO" id="GO:0006281">
    <property type="term" value="P:DNA repair"/>
    <property type="evidence" value="ECO:0007669"/>
    <property type="project" value="TreeGrafter"/>
</dbReference>
<dbReference type="AlphaFoldDB" id="A0AAW0F3G5"/>
<feature type="compositionally biased region" description="Gly residues" evidence="1">
    <location>
        <begin position="170"/>
        <end position="185"/>
    </location>
</feature>
<dbReference type="Proteomes" id="UP001430356">
    <property type="component" value="Unassembled WGS sequence"/>
</dbReference>
<dbReference type="Pfam" id="PF08325">
    <property type="entry name" value="WLM"/>
    <property type="match status" value="1"/>
</dbReference>
<evidence type="ECO:0000313" key="3">
    <source>
        <dbReference type="EMBL" id="KAK7199737.1"/>
    </source>
</evidence>
<protein>
    <submittedName>
        <fullName evidence="3">WLM domain containing protein</fullName>
    </submittedName>
</protein>
<keyword evidence="4" id="KW-1185">Reference proteome</keyword>
<dbReference type="GO" id="GO:0008237">
    <property type="term" value="F:metallopeptidase activity"/>
    <property type="evidence" value="ECO:0007669"/>
    <property type="project" value="TreeGrafter"/>
</dbReference>